<dbReference type="OrthoDB" id="4156126at2759"/>
<feature type="compositionally biased region" description="Low complexity" evidence="1">
    <location>
        <begin position="7"/>
        <end position="17"/>
    </location>
</feature>
<feature type="region of interest" description="Disordered" evidence="1">
    <location>
        <begin position="1"/>
        <end position="62"/>
    </location>
</feature>
<feature type="compositionally biased region" description="Polar residues" evidence="1">
    <location>
        <begin position="175"/>
        <end position="186"/>
    </location>
</feature>
<accession>A0A9Q8V684</accession>
<sequence length="237" mass="26248">MDVAQTRLRSASSSSLHHAYKSHARPLPGGAGTRPPSLRRPLRSVNENSALLRSPGPLESMLKKTTETGDIGIFSIMPGASPATYHQPARPRRCLIDAEALPSGSFKDYEGEFLPDEQKRLRSYRDTTSEIISLYCSDNQQYWMRPSSPNIDDGQRSFSLTTSSSQQLPSQKSSGTLQSHSSSNGLQRPRSPFPYPTRLKRPGIRPSSPALAENGLVDYTRMVELDRTSQIKYIIAV</sequence>
<name>A0A9Q8V684_9HYPO</name>
<evidence type="ECO:0000256" key="1">
    <source>
        <dbReference type="SAM" id="MobiDB-lite"/>
    </source>
</evidence>
<dbReference type="EMBL" id="CP086354">
    <property type="protein sequence ID" value="UNI14585.1"/>
    <property type="molecule type" value="Genomic_DNA"/>
</dbReference>
<gene>
    <name evidence="2" type="ORF">JDV02_001200</name>
</gene>
<reference evidence="2" key="1">
    <citation type="submission" date="2021-11" db="EMBL/GenBank/DDBJ databases">
        <title>Purpureocillium_takamizusanense_genome.</title>
        <authorList>
            <person name="Nguyen N.-H."/>
        </authorList>
    </citation>
    <scope>NUCLEOTIDE SEQUENCE</scope>
    <source>
        <strain evidence="2">PT3</strain>
    </source>
</reference>
<dbReference type="KEGG" id="ptkz:JDV02_001200"/>
<dbReference type="RefSeq" id="XP_047838066.1">
    <property type="nucleotide sequence ID" value="XM_047982104.1"/>
</dbReference>
<evidence type="ECO:0000313" key="2">
    <source>
        <dbReference type="EMBL" id="UNI14585.1"/>
    </source>
</evidence>
<dbReference type="Proteomes" id="UP000829364">
    <property type="component" value="Chromosome 1"/>
</dbReference>
<feature type="compositionally biased region" description="Low complexity" evidence="1">
    <location>
        <begin position="156"/>
        <end position="174"/>
    </location>
</feature>
<dbReference type="AlphaFoldDB" id="A0A9Q8V684"/>
<feature type="region of interest" description="Disordered" evidence="1">
    <location>
        <begin position="144"/>
        <end position="211"/>
    </location>
</feature>
<keyword evidence="3" id="KW-1185">Reference proteome</keyword>
<protein>
    <submittedName>
        <fullName evidence="2">Uncharacterized protein</fullName>
    </submittedName>
</protein>
<evidence type="ECO:0000313" key="3">
    <source>
        <dbReference type="Proteomes" id="UP000829364"/>
    </source>
</evidence>
<dbReference type="GeneID" id="72063163"/>
<organism evidence="2 3">
    <name type="scientific">Purpureocillium takamizusanense</name>
    <dbReference type="NCBI Taxonomy" id="2060973"/>
    <lineage>
        <taxon>Eukaryota</taxon>
        <taxon>Fungi</taxon>
        <taxon>Dikarya</taxon>
        <taxon>Ascomycota</taxon>
        <taxon>Pezizomycotina</taxon>
        <taxon>Sordariomycetes</taxon>
        <taxon>Hypocreomycetidae</taxon>
        <taxon>Hypocreales</taxon>
        <taxon>Ophiocordycipitaceae</taxon>
        <taxon>Purpureocillium</taxon>
    </lineage>
</organism>
<proteinExistence type="predicted"/>